<dbReference type="InterPro" id="IPR000086">
    <property type="entry name" value="NUDIX_hydrolase_dom"/>
</dbReference>
<evidence type="ECO:0000256" key="3">
    <source>
        <dbReference type="ARBA" id="ARBA00022801"/>
    </source>
</evidence>
<proteinExistence type="predicted"/>
<dbReference type="GO" id="GO:0034432">
    <property type="term" value="F:bis(5'-adenosyl)-pentaphosphatase activity"/>
    <property type="evidence" value="ECO:0007669"/>
    <property type="project" value="TreeGrafter"/>
</dbReference>
<dbReference type="GO" id="GO:0005737">
    <property type="term" value="C:cytoplasm"/>
    <property type="evidence" value="ECO:0007669"/>
    <property type="project" value="TreeGrafter"/>
</dbReference>
<keyword evidence="3" id="KW-0378">Hydrolase</keyword>
<dbReference type="Gene3D" id="3.90.79.10">
    <property type="entry name" value="Nucleoside Triphosphate Pyrophosphohydrolase"/>
    <property type="match status" value="1"/>
</dbReference>
<evidence type="ECO:0000256" key="1">
    <source>
        <dbReference type="ARBA" id="ARBA00001946"/>
    </source>
</evidence>
<organism evidence="6 7">
    <name type="scientific">Palleronia marisminoris</name>
    <dbReference type="NCBI Taxonomy" id="315423"/>
    <lineage>
        <taxon>Bacteria</taxon>
        <taxon>Pseudomonadati</taxon>
        <taxon>Pseudomonadota</taxon>
        <taxon>Alphaproteobacteria</taxon>
        <taxon>Rhodobacterales</taxon>
        <taxon>Roseobacteraceae</taxon>
        <taxon>Palleronia</taxon>
    </lineage>
</organism>
<protein>
    <submittedName>
        <fullName evidence="6">NUDIX domain protein</fullName>
    </submittedName>
</protein>
<dbReference type="EMBL" id="FWFV01000001">
    <property type="protein sequence ID" value="SLN18932.1"/>
    <property type="molecule type" value="Genomic_DNA"/>
</dbReference>
<dbReference type="AlphaFoldDB" id="A0A1Y5RJC2"/>
<dbReference type="PROSITE" id="PS51462">
    <property type="entry name" value="NUDIX"/>
    <property type="match status" value="1"/>
</dbReference>
<accession>A0A1Y5RJC2</accession>
<dbReference type="InterPro" id="IPR015797">
    <property type="entry name" value="NUDIX_hydrolase-like_dom_sf"/>
</dbReference>
<dbReference type="GO" id="GO:0000298">
    <property type="term" value="F:endopolyphosphatase activity"/>
    <property type="evidence" value="ECO:0007669"/>
    <property type="project" value="TreeGrafter"/>
</dbReference>
<dbReference type="CDD" id="cd04666">
    <property type="entry name" value="NUDIX_DIPP2_like_Nudt4"/>
    <property type="match status" value="1"/>
</dbReference>
<dbReference type="PANTHER" id="PTHR12629:SF0">
    <property type="entry name" value="DIPHOSPHOINOSITOL-POLYPHOSPHATE DIPHOSPHATASE"/>
    <property type="match status" value="1"/>
</dbReference>
<dbReference type="Pfam" id="PF00293">
    <property type="entry name" value="NUDIX"/>
    <property type="match status" value="1"/>
</dbReference>
<gene>
    <name evidence="6" type="ORF">PAM7066_00632</name>
</gene>
<keyword evidence="4" id="KW-0460">Magnesium</keyword>
<dbReference type="InterPro" id="IPR047198">
    <property type="entry name" value="DDP-like_NUDIX"/>
</dbReference>
<keyword evidence="7" id="KW-1185">Reference proteome</keyword>
<dbReference type="STRING" id="315423.SAMN04488020_101631"/>
<evidence type="ECO:0000313" key="6">
    <source>
        <dbReference type="EMBL" id="SLN18932.1"/>
    </source>
</evidence>
<dbReference type="OrthoDB" id="7066910at2"/>
<dbReference type="RefSeq" id="WP_085852640.1">
    <property type="nucleotide sequence ID" value="NZ_FOPF01000001.1"/>
</dbReference>
<dbReference type="GO" id="GO:0046872">
    <property type="term" value="F:metal ion binding"/>
    <property type="evidence" value="ECO:0007669"/>
    <property type="project" value="UniProtKB-KW"/>
</dbReference>
<dbReference type="GO" id="GO:0071543">
    <property type="term" value="P:diphosphoinositol polyphosphate metabolic process"/>
    <property type="evidence" value="ECO:0007669"/>
    <property type="project" value="TreeGrafter"/>
</dbReference>
<evidence type="ECO:0000259" key="5">
    <source>
        <dbReference type="PROSITE" id="PS51462"/>
    </source>
</evidence>
<reference evidence="6 7" key="1">
    <citation type="submission" date="2017-03" db="EMBL/GenBank/DDBJ databases">
        <authorList>
            <person name="Afonso C.L."/>
            <person name="Miller P.J."/>
            <person name="Scott M.A."/>
            <person name="Spackman E."/>
            <person name="Goraichik I."/>
            <person name="Dimitrov K.M."/>
            <person name="Suarez D.L."/>
            <person name="Swayne D.E."/>
        </authorList>
    </citation>
    <scope>NUCLEOTIDE SEQUENCE [LARGE SCALE GENOMIC DNA]</scope>
    <source>
        <strain evidence="6 7">CECT 7066</strain>
    </source>
</reference>
<comment type="cofactor">
    <cofactor evidence="1">
        <name>Mg(2+)</name>
        <dbReference type="ChEBI" id="CHEBI:18420"/>
    </cofactor>
</comment>
<dbReference type="GO" id="GO:1901909">
    <property type="term" value="P:diadenosine hexaphosphate catabolic process"/>
    <property type="evidence" value="ECO:0007669"/>
    <property type="project" value="TreeGrafter"/>
</dbReference>
<dbReference type="Proteomes" id="UP000193870">
    <property type="component" value="Unassembled WGS sequence"/>
</dbReference>
<dbReference type="GO" id="GO:0034431">
    <property type="term" value="F:bis(5'-adenosyl)-hexaphosphatase activity"/>
    <property type="evidence" value="ECO:0007669"/>
    <property type="project" value="TreeGrafter"/>
</dbReference>
<evidence type="ECO:0000256" key="4">
    <source>
        <dbReference type="ARBA" id="ARBA00022842"/>
    </source>
</evidence>
<dbReference type="GO" id="GO:0008486">
    <property type="term" value="F:diphosphoinositol-polyphosphate diphosphatase activity"/>
    <property type="evidence" value="ECO:0007669"/>
    <property type="project" value="TreeGrafter"/>
</dbReference>
<evidence type="ECO:0000256" key="2">
    <source>
        <dbReference type="ARBA" id="ARBA00022723"/>
    </source>
</evidence>
<dbReference type="PANTHER" id="PTHR12629">
    <property type="entry name" value="DIPHOSPHOINOSITOL POLYPHOSPHATE PHOSPHOHYDROLASE"/>
    <property type="match status" value="1"/>
</dbReference>
<feature type="domain" description="Nudix hydrolase" evidence="5">
    <location>
        <begin position="19"/>
        <end position="149"/>
    </location>
</feature>
<sequence length="158" mass="17748">MLRNLVTDYILPMLRRPAFYQSAALCWRIEKDVPQVLLLTSRETRRWVLPKGWPKTGLSAAETAAEEAWEEAGVRLGVPGQPVGRYCYRKRLKGGVPVETDVDVFAFPTLAFEDDFPESGQRERLWLAPEEAARLVEEPDLSEILAAFRPGHGPATVA</sequence>
<dbReference type="GO" id="GO:1901907">
    <property type="term" value="P:diadenosine pentaphosphate catabolic process"/>
    <property type="evidence" value="ECO:0007669"/>
    <property type="project" value="TreeGrafter"/>
</dbReference>
<dbReference type="SUPFAM" id="SSF55811">
    <property type="entry name" value="Nudix"/>
    <property type="match status" value="1"/>
</dbReference>
<evidence type="ECO:0000313" key="7">
    <source>
        <dbReference type="Proteomes" id="UP000193870"/>
    </source>
</evidence>
<keyword evidence="2" id="KW-0479">Metal-binding</keyword>
<dbReference type="GO" id="GO:1901911">
    <property type="term" value="P:adenosine 5'-(hexahydrogen pentaphosphate) catabolic process"/>
    <property type="evidence" value="ECO:0007669"/>
    <property type="project" value="TreeGrafter"/>
</dbReference>
<name>A0A1Y5RJC2_9RHOB</name>